<accession>A0A3P3ZPY1</accession>
<dbReference type="InterPro" id="IPR036188">
    <property type="entry name" value="FAD/NAD-bd_sf"/>
</dbReference>
<dbReference type="SUPFAM" id="SSF51905">
    <property type="entry name" value="FAD/NAD(P)-binding domain"/>
    <property type="match status" value="1"/>
</dbReference>
<gene>
    <name evidence="1" type="ORF">CARN8_4680001</name>
</gene>
<dbReference type="InterPro" id="IPR052541">
    <property type="entry name" value="SQRD"/>
</dbReference>
<organism evidence="1">
    <name type="scientific">mine drainage metagenome</name>
    <dbReference type="NCBI Taxonomy" id="410659"/>
    <lineage>
        <taxon>unclassified sequences</taxon>
        <taxon>metagenomes</taxon>
        <taxon>ecological metagenomes</taxon>
    </lineage>
</organism>
<protein>
    <submittedName>
        <fullName evidence="1">Pyridine nucleotide-disulfide oxidoreductase</fullName>
    </submittedName>
</protein>
<dbReference type="Gene3D" id="3.50.50.100">
    <property type="match status" value="1"/>
</dbReference>
<dbReference type="EMBL" id="UOYP01000410">
    <property type="protein sequence ID" value="VAY88976.1"/>
    <property type="molecule type" value="Genomic_DNA"/>
</dbReference>
<evidence type="ECO:0000313" key="1">
    <source>
        <dbReference type="EMBL" id="VAY88976.1"/>
    </source>
</evidence>
<dbReference type="PANTHER" id="PTHR43755">
    <property type="match status" value="1"/>
</dbReference>
<sequence length="142" mass="15308">MPPHRAPRVVKEAGLTGESGWIPVDRHTLETRFPNVYALGDVAGIMLPMGKPLPKAGVFAHGAAEVVAANLIHAITGKGGPQRFDGHGECFLETGDGKAGFGSGNFYAEPTPQVNLRQPSRALHWGKVAFEKFWLFEFSEKG</sequence>
<dbReference type="PANTHER" id="PTHR43755:SF1">
    <property type="entry name" value="FAD-DEPENDENT PYRIDINE NUCLEOTIDE-DISULPHIDE OXIDOREDUCTASE"/>
    <property type="match status" value="1"/>
</dbReference>
<dbReference type="AlphaFoldDB" id="A0A3P3ZPY1"/>
<proteinExistence type="predicted"/>
<name>A0A3P3ZPY1_9ZZZZ</name>
<reference evidence="1" key="1">
    <citation type="submission" date="2018-10" db="EMBL/GenBank/DDBJ databases">
        <authorList>
            <person name="Plewniak F."/>
        </authorList>
    </citation>
    <scope>NUCLEOTIDE SEQUENCE</scope>
</reference>